<dbReference type="InterPro" id="IPR001387">
    <property type="entry name" value="Cro/C1-type_HTH"/>
</dbReference>
<dbReference type="EMBL" id="JAAFYZ010000356">
    <property type="protein sequence ID" value="MBS2554341.1"/>
    <property type="molecule type" value="Genomic_DNA"/>
</dbReference>
<gene>
    <name evidence="3" type="ORF">KGQ19_46550</name>
</gene>
<evidence type="ECO:0000259" key="2">
    <source>
        <dbReference type="PROSITE" id="PS50943"/>
    </source>
</evidence>
<dbReference type="SUPFAM" id="SSF47413">
    <property type="entry name" value="lambda repressor-like DNA-binding domains"/>
    <property type="match status" value="2"/>
</dbReference>
<evidence type="ECO:0000313" key="3">
    <source>
        <dbReference type="EMBL" id="MBS2554341.1"/>
    </source>
</evidence>
<dbReference type="SMART" id="SM00530">
    <property type="entry name" value="HTH_XRE"/>
    <property type="match status" value="2"/>
</dbReference>
<dbReference type="Gene3D" id="1.10.260.40">
    <property type="entry name" value="lambda repressor-like DNA-binding domains"/>
    <property type="match status" value="2"/>
</dbReference>
<evidence type="ECO:0000256" key="1">
    <source>
        <dbReference type="ARBA" id="ARBA00023125"/>
    </source>
</evidence>
<feature type="domain" description="HTH cro/C1-type" evidence="2">
    <location>
        <begin position="94"/>
        <end position="136"/>
    </location>
</feature>
<dbReference type="PROSITE" id="PS50943">
    <property type="entry name" value="HTH_CROC1"/>
    <property type="match status" value="2"/>
</dbReference>
<feature type="domain" description="HTH cro/C1-type" evidence="2">
    <location>
        <begin position="12"/>
        <end position="63"/>
    </location>
</feature>
<keyword evidence="1" id="KW-0238">DNA-binding</keyword>
<proteinExistence type="predicted"/>
<dbReference type="Proteomes" id="UP000730482">
    <property type="component" value="Unassembled WGS sequence"/>
</dbReference>
<dbReference type="PANTHER" id="PTHR46558">
    <property type="entry name" value="TRACRIPTIONAL REGULATORY PROTEIN-RELATED-RELATED"/>
    <property type="match status" value="1"/>
</dbReference>
<accession>A0ABS5L7L1</accession>
<organism evidence="3 4">
    <name type="scientific">Catenulispora pinistramenti</name>
    <dbReference type="NCBI Taxonomy" id="2705254"/>
    <lineage>
        <taxon>Bacteria</taxon>
        <taxon>Bacillati</taxon>
        <taxon>Actinomycetota</taxon>
        <taxon>Actinomycetes</taxon>
        <taxon>Catenulisporales</taxon>
        <taxon>Catenulisporaceae</taxon>
        <taxon>Catenulispora</taxon>
    </lineage>
</organism>
<comment type="caution">
    <text evidence="3">The sequence shown here is derived from an EMBL/GenBank/DDBJ whole genome shotgun (WGS) entry which is preliminary data.</text>
</comment>
<dbReference type="CDD" id="cd00093">
    <property type="entry name" value="HTH_XRE"/>
    <property type="match status" value="2"/>
</dbReference>
<dbReference type="PANTHER" id="PTHR46558:SF11">
    <property type="entry name" value="HTH-TYPE TRANSCRIPTIONAL REGULATOR XRE"/>
    <property type="match status" value="1"/>
</dbReference>
<keyword evidence="4" id="KW-1185">Reference proteome</keyword>
<sequence>MWNSIRERLCSARSASRLSQEAFASRLGVSARSLRDWEKGYDLPALGRLIAWARLLGFRLIVVASEGVLGDPGENVVEGESYEKSELRRLVAPLRIRRRQRSLSQTDMGLLLGVDRVTLASWERASHSPTVENLLAYVGRVRCRLDLEPIEP</sequence>
<protein>
    <submittedName>
        <fullName evidence="3">Helix-turn-helix domain-containing protein</fullName>
    </submittedName>
</protein>
<dbReference type="Pfam" id="PF01381">
    <property type="entry name" value="HTH_3"/>
    <property type="match status" value="2"/>
</dbReference>
<name>A0ABS5L7L1_9ACTN</name>
<reference evidence="3 4" key="1">
    <citation type="submission" date="2020-02" db="EMBL/GenBank/DDBJ databases">
        <title>Acidophilic actinobacteria isolated from forest soil.</title>
        <authorList>
            <person name="Golinska P."/>
        </authorList>
    </citation>
    <scope>NUCLEOTIDE SEQUENCE [LARGE SCALE GENOMIC DNA]</scope>
    <source>
        <strain evidence="3 4">NL8</strain>
    </source>
</reference>
<evidence type="ECO:0000313" key="4">
    <source>
        <dbReference type="Proteomes" id="UP000730482"/>
    </source>
</evidence>
<dbReference type="InterPro" id="IPR010982">
    <property type="entry name" value="Lambda_DNA-bd_dom_sf"/>
</dbReference>